<sequence>MPDIDLKEERKLAIERVAEYFSGLDTPFVSVHKTDLPEKGSPPKDPNIVAWNGKIDCEGQWIEVIVALRSTFPDNLPRIYLVNPPHLIPHVTESRENHVCTINRSQVFLNPSEPVLIVRDTLQAAAKVIADGLQGRNTDDFDTEFQAYWLQETLENWLSIISPGGNSRKVWVLRFKPAVEKCSSLIAEKKEIGEALSIL</sequence>
<name>X0Z5T8_9ZZZZ</name>
<dbReference type="InterPro" id="IPR032701">
    <property type="entry name" value="Prok-E2_B_dom"/>
</dbReference>
<feature type="domain" description="Prokaryotic E2 family B" evidence="1">
    <location>
        <begin position="52"/>
        <end position="152"/>
    </location>
</feature>
<evidence type="ECO:0000313" key="2">
    <source>
        <dbReference type="EMBL" id="GAG55768.1"/>
    </source>
</evidence>
<dbReference type="EMBL" id="BART01008616">
    <property type="protein sequence ID" value="GAG55768.1"/>
    <property type="molecule type" value="Genomic_DNA"/>
</dbReference>
<accession>X0Z5T8</accession>
<proteinExistence type="predicted"/>
<evidence type="ECO:0000259" key="1">
    <source>
        <dbReference type="Pfam" id="PF14461"/>
    </source>
</evidence>
<reference evidence="2" key="1">
    <citation type="journal article" date="2014" name="Front. Microbiol.">
        <title>High frequency of phylogenetically diverse reductive dehalogenase-homologous genes in deep subseafloor sedimentary metagenomes.</title>
        <authorList>
            <person name="Kawai M."/>
            <person name="Futagami T."/>
            <person name="Toyoda A."/>
            <person name="Takaki Y."/>
            <person name="Nishi S."/>
            <person name="Hori S."/>
            <person name="Arai W."/>
            <person name="Tsubouchi T."/>
            <person name="Morono Y."/>
            <person name="Uchiyama I."/>
            <person name="Ito T."/>
            <person name="Fujiyama A."/>
            <person name="Inagaki F."/>
            <person name="Takami H."/>
        </authorList>
    </citation>
    <scope>NUCLEOTIDE SEQUENCE</scope>
    <source>
        <strain evidence="2">Expedition CK06-06</strain>
    </source>
</reference>
<organism evidence="2">
    <name type="scientific">marine sediment metagenome</name>
    <dbReference type="NCBI Taxonomy" id="412755"/>
    <lineage>
        <taxon>unclassified sequences</taxon>
        <taxon>metagenomes</taxon>
        <taxon>ecological metagenomes</taxon>
    </lineage>
</organism>
<comment type="caution">
    <text evidence="2">The sequence shown here is derived from an EMBL/GenBank/DDBJ whole genome shotgun (WGS) entry which is preliminary data.</text>
</comment>
<gene>
    <name evidence="2" type="ORF">S01H4_19335</name>
</gene>
<dbReference type="Pfam" id="PF14461">
    <property type="entry name" value="Prok-E2_B"/>
    <property type="match status" value="1"/>
</dbReference>
<protein>
    <recommendedName>
        <fullName evidence="1">Prokaryotic E2 family B domain-containing protein</fullName>
    </recommendedName>
</protein>
<dbReference type="AlphaFoldDB" id="X0Z5T8"/>